<feature type="domain" description="NADP-dependent oxidoreductase" evidence="1">
    <location>
        <begin position="38"/>
        <end position="296"/>
    </location>
</feature>
<dbReference type="SUPFAM" id="SSF51430">
    <property type="entry name" value="NAD(P)-linked oxidoreductase"/>
    <property type="match status" value="1"/>
</dbReference>
<proteinExistence type="predicted"/>
<sequence length="316" mass="35900">MEGIGLGTAAIGRPVYINIRHEKPGEVLSVPEFRKRGLAILDDAYRNGVRFFDTSPGYGLAESLLMEWLRGKDDPRIRVATKWGLSYAANFDRHAKVHEIKEHTLERLDAQWAFSEKLLPYLTTYQIHSATLETGVLDNRDILQRLHHIKKEHNIRIGLTTTGANQVEVLKKAVDIMVEDEPLFGSFQSTYNIMEQSLLQMKEIFAQTNTQLIIKESLANGRLMPGLPSKEHNGLYRYITTLAEQYNVGADAIGIRFCLDSFPGALVLSGASSSDQLHSNLEAKTFKLHEDELEMLGSYKIEPATYWDRRKQLPWQ</sequence>
<dbReference type="PANTHER" id="PTHR43312">
    <property type="entry name" value="D-THREO-ALDOSE 1-DEHYDROGENASE"/>
    <property type="match status" value="1"/>
</dbReference>
<dbReference type="InterPro" id="IPR053135">
    <property type="entry name" value="AKR2_Oxidoreductase"/>
</dbReference>
<dbReference type="AlphaFoldDB" id="A0A3P3WB05"/>
<dbReference type="InterPro" id="IPR036812">
    <property type="entry name" value="NAD(P)_OxRdtase_dom_sf"/>
</dbReference>
<dbReference type="InterPro" id="IPR023210">
    <property type="entry name" value="NADP_OxRdtase_dom"/>
</dbReference>
<organism evidence="2 3">
    <name type="scientific">Flavobacterium macacae</name>
    <dbReference type="NCBI Taxonomy" id="2488993"/>
    <lineage>
        <taxon>Bacteria</taxon>
        <taxon>Pseudomonadati</taxon>
        <taxon>Bacteroidota</taxon>
        <taxon>Flavobacteriia</taxon>
        <taxon>Flavobacteriales</taxon>
        <taxon>Flavobacteriaceae</taxon>
        <taxon>Flavobacterium</taxon>
    </lineage>
</organism>
<dbReference type="PANTHER" id="PTHR43312:SF1">
    <property type="entry name" value="NADP-DEPENDENT OXIDOREDUCTASE DOMAIN-CONTAINING PROTEIN"/>
    <property type="match status" value="1"/>
</dbReference>
<dbReference type="OrthoDB" id="9773828at2"/>
<evidence type="ECO:0000313" key="3">
    <source>
        <dbReference type="Proteomes" id="UP000271937"/>
    </source>
</evidence>
<dbReference type="RefSeq" id="WP_125012936.1">
    <property type="nucleotide sequence ID" value="NZ_RQVR01000010.1"/>
</dbReference>
<evidence type="ECO:0000259" key="1">
    <source>
        <dbReference type="Pfam" id="PF00248"/>
    </source>
</evidence>
<dbReference type="Gene3D" id="3.20.20.100">
    <property type="entry name" value="NADP-dependent oxidoreductase domain"/>
    <property type="match status" value="1"/>
</dbReference>
<dbReference type="Pfam" id="PF00248">
    <property type="entry name" value="Aldo_ket_red"/>
    <property type="match status" value="1"/>
</dbReference>
<protein>
    <submittedName>
        <fullName evidence="2">Aldo/keto reductase</fullName>
    </submittedName>
</protein>
<dbReference type="Proteomes" id="UP000271937">
    <property type="component" value="Unassembled WGS sequence"/>
</dbReference>
<reference evidence="2 3" key="1">
    <citation type="submission" date="2018-11" db="EMBL/GenBank/DDBJ databases">
        <title>Flavobacterium sp. nov., YIM 102600 draft genome.</title>
        <authorList>
            <person name="Li G."/>
            <person name="Jiang Y."/>
        </authorList>
    </citation>
    <scope>NUCLEOTIDE SEQUENCE [LARGE SCALE GENOMIC DNA]</scope>
    <source>
        <strain evidence="2 3">YIM 102600</strain>
    </source>
</reference>
<comment type="caution">
    <text evidence="2">The sequence shown here is derived from an EMBL/GenBank/DDBJ whole genome shotgun (WGS) entry which is preliminary data.</text>
</comment>
<dbReference type="EMBL" id="RQVR01000010">
    <property type="protein sequence ID" value="RRJ90789.1"/>
    <property type="molecule type" value="Genomic_DNA"/>
</dbReference>
<keyword evidence="3" id="KW-1185">Reference proteome</keyword>
<name>A0A3P3WB05_9FLAO</name>
<gene>
    <name evidence="2" type="ORF">EG849_09945</name>
</gene>
<evidence type="ECO:0000313" key="2">
    <source>
        <dbReference type="EMBL" id="RRJ90789.1"/>
    </source>
</evidence>
<accession>A0A3P3WB05</accession>